<sequence>MDPSPPRTAARWRAFLNEHSSEFLDSAYLRTAEAEDRAEWMASPAQRENRWLGYEPAAEEAVLAAEERLGVSLPPSYRNFLLVSNGWSTLAYTFDLLPVERIGWFPEEDPQLYSWWSEPHMDHFADRLRVLERCLLISDDDGGSGGMWLLHADDVGGGGEWRAYTWWPGDGEGPEPSEDFAALVAEAHRTAVDS</sequence>
<dbReference type="InterPro" id="IPR018958">
    <property type="entry name" value="Knr4/Smi1-like_dom"/>
</dbReference>
<organism evidence="2 3">
    <name type="scientific">Nocardiopsis tropica</name>
    <dbReference type="NCBI Taxonomy" id="109330"/>
    <lineage>
        <taxon>Bacteria</taxon>
        <taxon>Bacillati</taxon>
        <taxon>Actinomycetota</taxon>
        <taxon>Actinomycetes</taxon>
        <taxon>Streptosporangiales</taxon>
        <taxon>Nocardiopsidaceae</taxon>
        <taxon>Nocardiopsis</taxon>
    </lineage>
</organism>
<dbReference type="SUPFAM" id="SSF160631">
    <property type="entry name" value="SMI1/KNR4-like"/>
    <property type="match status" value="1"/>
</dbReference>
<dbReference type="EMBL" id="JAUUCC010000004">
    <property type="protein sequence ID" value="MEE2049450.1"/>
    <property type="molecule type" value="Genomic_DNA"/>
</dbReference>
<accession>A0ABU7KJH0</accession>
<evidence type="ECO:0000313" key="2">
    <source>
        <dbReference type="EMBL" id="MEE2049450.1"/>
    </source>
</evidence>
<evidence type="ECO:0000259" key="1">
    <source>
        <dbReference type="SMART" id="SM00860"/>
    </source>
</evidence>
<dbReference type="Gene3D" id="3.40.1580.10">
    <property type="entry name" value="SMI1/KNR4-like"/>
    <property type="match status" value="1"/>
</dbReference>
<feature type="domain" description="Knr4/Smi1-like" evidence="1">
    <location>
        <begin position="56"/>
        <end position="186"/>
    </location>
</feature>
<name>A0ABU7KJH0_9ACTN</name>
<dbReference type="SMART" id="SM00860">
    <property type="entry name" value="SMI1_KNR4"/>
    <property type="match status" value="1"/>
</dbReference>
<evidence type="ECO:0000313" key="3">
    <source>
        <dbReference type="Proteomes" id="UP001348641"/>
    </source>
</evidence>
<gene>
    <name evidence="2" type="ORF">Q8A49_02970</name>
</gene>
<dbReference type="InterPro" id="IPR037883">
    <property type="entry name" value="Knr4/Smi1-like_sf"/>
</dbReference>
<proteinExistence type="predicted"/>
<dbReference type="Pfam" id="PF09346">
    <property type="entry name" value="SMI1_KNR4"/>
    <property type="match status" value="1"/>
</dbReference>
<dbReference type="Proteomes" id="UP001348641">
    <property type="component" value="Unassembled WGS sequence"/>
</dbReference>
<protein>
    <submittedName>
        <fullName evidence="2">SMI1/KNR4 family protein</fullName>
    </submittedName>
</protein>
<comment type="caution">
    <text evidence="2">The sequence shown here is derived from an EMBL/GenBank/DDBJ whole genome shotgun (WGS) entry which is preliminary data.</text>
</comment>
<reference evidence="2 3" key="1">
    <citation type="submission" date="2023-07" db="EMBL/GenBank/DDBJ databases">
        <authorList>
            <person name="Girao M."/>
            <person name="Carvalho M.F."/>
        </authorList>
    </citation>
    <scope>NUCLEOTIDE SEQUENCE [LARGE SCALE GENOMIC DNA]</scope>
    <source>
        <strain evidence="2 3">66/93</strain>
    </source>
</reference>
<dbReference type="RefSeq" id="WP_330156722.1">
    <property type="nucleotide sequence ID" value="NZ_BAAAJA010000001.1"/>
</dbReference>